<accession>A0A0D5C0Z9</accession>
<dbReference type="HOGENOM" id="CLU_1472034_0_0_2"/>
<reference evidence="2 3" key="2">
    <citation type="journal article" date="2016" name="ISME J.">
        <title>Physiological and genomic characterization of two novel marine thaumarchaeal strains indicates niche differentiation.</title>
        <authorList>
            <person name="Bayer B."/>
            <person name="Vojvoda J."/>
            <person name="Offre P."/>
            <person name="Alves R.J."/>
            <person name="Elisabeth N.H."/>
            <person name="Garcia J.A."/>
            <person name="Volland J.M."/>
            <person name="Srivastava A."/>
            <person name="Schleper C."/>
            <person name="Herndl G.J."/>
        </authorList>
    </citation>
    <scope>NUCLEOTIDE SEQUENCE [LARGE SCALE GENOMIC DNA]</scope>
    <source>
        <strain evidence="2 3">NF5</strain>
    </source>
</reference>
<gene>
    <name evidence="2" type="ORF">NADRNF5_0691</name>
</gene>
<keyword evidence="1" id="KW-1133">Transmembrane helix</keyword>
<organism evidence="2 3">
    <name type="scientific">Nitrosopumilus adriaticus</name>
    <dbReference type="NCBI Taxonomy" id="1580092"/>
    <lineage>
        <taxon>Archaea</taxon>
        <taxon>Nitrososphaerota</taxon>
        <taxon>Nitrososphaeria</taxon>
        <taxon>Nitrosopumilales</taxon>
        <taxon>Nitrosopumilaceae</taxon>
        <taxon>Nitrosopumilus</taxon>
    </lineage>
</organism>
<dbReference type="AlphaFoldDB" id="A0A0D5C0Z9"/>
<proteinExistence type="predicted"/>
<dbReference type="KEGG" id="nin:NADRNF5_0691"/>
<name>A0A0D5C0Z9_9ARCH</name>
<evidence type="ECO:0000256" key="1">
    <source>
        <dbReference type="SAM" id="Phobius"/>
    </source>
</evidence>
<feature type="transmembrane region" description="Helical" evidence="1">
    <location>
        <begin position="159"/>
        <end position="177"/>
    </location>
</feature>
<evidence type="ECO:0000313" key="2">
    <source>
        <dbReference type="EMBL" id="AJW70386.1"/>
    </source>
</evidence>
<dbReference type="GeneID" id="24819921"/>
<evidence type="ECO:0000313" key="3">
    <source>
        <dbReference type="Proteomes" id="UP000032408"/>
    </source>
</evidence>
<reference evidence="3" key="1">
    <citation type="submission" date="2015-03" db="EMBL/GenBank/DDBJ databases">
        <title>Characterization of two novel Thaumarchaeota isolated from the Northern Adriatic Sea.</title>
        <authorList>
            <person name="Bayer B."/>
            <person name="Vojvoda J."/>
            <person name="Offre P."/>
            <person name="Srivastava A."/>
            <person name="Elisabeth N."/>
            <person name="Garcia J.A.L."/>
            <person name="Schleper C."/>
            <person name="Herndl G.J."/>
        </authorList>
    </citation>
    <scope>NUCLEOTIDE SEQUENCE [LARGE SCALE GENOMIC DNA]</scope>
    <source>
        <strain evidence="3">NF5</strain>
    </source>
</reference>
<sequence>MKILFSVSLVLLFVILPAYGQALSDATGLVNRLDIQTGGYTFEIETISNFNINDFDFNPDEKRLSLFINSGLENNLGEVLIPQTLLGGNFTFYLNEQQYFPKINSNEKISFITLNFTGTGENKLEIFGTTYLDGLEKKDELIQNEMPPIQTKETISDSLSWFALVGVLVVAAALIAVKLKKRK</sequence>
<protein>
    <submittedName>
        <fullName evidence="2">Uncharacterized protein</fullName>
    </submittedName>
</protein>
<dbReference type="EMBL" id="CP011070">
    <property type="protein sequence ID" value="AJW70386.1"/>
    <property type="molecule type" value="Genomic_DNA"/>
</dbReference>
<keyword evidence="1" id="KW-0812">Transmembrane</keyword>
<dbReference type="OrthoDB" id="12229at2157"/>
<keyword evidence="1" id="KW-0472">Membrane</keyword>
<dbReference type="RefSeq" id="WP_048115692.1">
    <property type="nucleotide sequence ID" value="NZ_CP011070.1"/>
</dbReference>
<dbReference type="Proteomes" id="UP000032408">
    <property type="component" value="Chromosome"/>
</dbReference>
<keyword evidence="3" id="KW-1185">Reference proteome</keyword>
<dbReference type="STRING" id="1580092.NADRNF5_0691"/>